<keyword evidence="3" id="KW-1185">Reference proteome</keyword>
<evidence type="ECO:0000313" key="3">
    <source>
        <dbReference type="Proteomes" id="UP000247586"/>
    </source>
</evidence>
<dbReference type="STRING" id="1293036.GCA_001315825_02353"/>
<dbReference type="RefSeq" id="WP_054837082.1">
    <property type="nucleotide sequence ID" value="NZ_BBBA01000022.1"/>
</dbReference>
<reference evidence="3" key="2">
    <citation type="submission" date="2020-03" db="EMBL/GenBank/DDBJ databases">
        <title>Complete Genome Sequences of Extremely Thermoacidophilic, Metal-Mobilizing Type-Strain Members of the Archaeal Family Sulfolobaceae: Acidianus brierleyi DSM-1651T, Acidianus sulfidivorans DSM-18786T, Metallosphaera hakonensis DSM-7519T, and Metallosphaera prunae DSM-10039T.</title>
        <authorList>
            <person name="Counts J.A."/>
            <person name="Kelly R.M."/>
        </authorList>
    </citation>
    <scope>NUCLEOTIDE SEQUENCE [LARGE SCALE GENOMIC DNA]</scope>
    <source>
        <strain evidence="3">HO1-1</strain>
    </source>
</reference>
<evidence type="ECO:0000259" key="1">
    <source>
        <dbReference type="Pfam" id="PF04981"/>
    </source>
</evidence>
<dbReference type="InterPro" id="IPR007064">
    <property type="entry name" value="Nmd3_N"/>
</dbReference>
<dbReference type="KEGG" id="mhk:DFR87_03040"/>
<dbReference type="Proteomes" id="UP000247586">
    <property type="component" value="Chromosome"/>
</dbReference>
<sequence length="230" mass="26525">MTGKFCVSCGKENVELIGRLCPSCYVKSREMARVPKSITITTCRLCGSRKVKGKWVSRGDPMEKIEEEVLWSLTLDEKVKEYHIELGNTWSDNHGGNHLTLRITGSVESERFDETKDILIKNEVSLCDSCMKKRGKYYEAIIQLRSKSGDVKLEEKRFFESFFSREEISNLSDVVELREGVDYYFINRTVAKKLVARFTSEVKADLKESYQGERIKRGKRDAKLVISLRI</sequence>
<dbReference type="GO" id="GO:0043023">
    <property type="term" value="F:ribosomal large subunit binding"/>
    <property type="evidence" value="ECO:0007669"/>
    <property type="project" value="InterPro"/>
</dbReference>
<name>A0A2U9IWP5_9CREN</name>
<dbReference type="Pfam" id="PF04981">
    <property type="entry name" value="NMD3"/>
    <property type="match status" value="1"/>
</dbReference>
<dbReference type="InterPro" id="IPR039768">
    <property type="entry name" value="Nmd3"/>
</dbReference>
<dbReference type="AlphaFoldDB" id="A0A2U9IWP5"/>
<gene>
    <name evidence="2" type="ORF">DFR87_03040</name>
</gene>
<dbReference type="GO" id="GO:0005737">
    <property type="term" value="C:cytoplasm"/>
    <property type="evidence" value="ECO:0007669"/>
    <property type="project" value="TreeGrafter"/>
</dbReference>
<proteinExistence type="predicted"/>
<dbReference type="PANTHER" id="PTHR12746">
    <property type="entry name" value="NONSENSE-MEDIATED MRNA DECAY PROTEIN 3"/>
    <property type="match status" value="1"/>
</dbReference>
<evidence type="ECO:0000313" key="2">
    <source>
        <dbReference type="EMBL" id="AWS00511.1"/>
    </source>
</evidence>
<dbReference type="PANTHER" id="PTHR12746:SF2">
    <property type="entry name" value="60S RIBOSOMAL EXPORT PROTEIN NMD3"/>
    <property type="match status" value="1"/>
</dbReference>
<reference evidence="3" key="3">
    <citation type="submission" date="2020-03" db="EMBL/GenBank/DDBJ databases">
        <title>Sequencing and Assembly of Multiple Reported Metal-Biooxidizing Members of the Extremely Thermoacidophilic Archaeal Family Sulfolobaceae.</title>
        <authorList>
            <person name="Counts J.A."/>
            <person name="Kelly R.M."/>
        </authorList>
    </citation>
    <scope>NUCLEOTIDE SEQUENCE [LARGE SCALE GENOMIC DNA]</scope>
    <source>
        <strain evidence="3">HO1-1</strain>
    </source>
</reference>
<feature type="domain" description="Nmd3 N-terminal" evidence="1">
    <location>
        <begin position="6"/>
        <end position="230"/>
    </location>
</feature>
<dbReference type="GeneID" id="36834284"/>
<reference evidence="2 3" key="1">
    <citation type="submission" date="2018-05" db="EMBL/GenBank/DDBJ databases">
        <title>Complete Genome Sequences of Extremely Thermoacidophilic, Metal-Mobilizing Type-Strain Members of the Archaeal Family Sulfolobaceae: Acidianus brierleyi DSM-1651T, Acidianus sulfidivorans DSM-18786T, Metallosphaera hakonensis DSM-7519T, and Metallosphaera prunae DSM-10039T.</title>
        <authorList>
            <person name="Counts J.A."/>
            <person name="Kelly R.M."/>
        </authorList>
    </citation>
    <scope>NUCLEOTIDE SEQUENCE [LARGE SCALE GENOMIC DNA]</scope>
    <source>
        <strain evidence="2 3">HO1-1</strain>
    </source>
</reference>
<organism evidence="2 3">
    <name type="scientific">Metallosphaera hakonensis JCM 8857 = DSM 7519</name>
    <dbReference type="NCBI Taxonomy" id="1293036"/>
    <lineage>
        <taxon>Archaea</taxon>
        <taxon>Thermoproteota</taxon>
        <taxon>Thermoprotei</taxon>
        <taxon>Sulfolobales</taxon>
        <taxon>Sulfolobaceae</taxon>
        <taxon>Metallosphaera</taxon>
    </lineage>
</organism>
<protein>
    <submittedName>
        <fullName evidence="2">NMD protein affecting ribosome stability and mRNA decay</fullName>
    </submittedName>
</protein>
<dbReference type="OrthoDB" id="15051at2157"/>
<dbReference type="EMBL" id="CP029287">
    <property type="protein sequence ID" value="AWS00511.1"/>
    <property type="molecule type" value="Genomic_DNA"/>
</dbReference>
<accession>A0A2U9IWP5</accession>